<dbReference type="EMBL" id="CP022743">
    <property type="protein sequence ID" value="ASU34832.1"/>
    <property type="molecule type" value="Genomic_DNA"/>
</dbReference>
<keyword evidence="2" id="KW-1185">Reference proteome</keyword>
<evidence type="ECO:0000313" key="1">
    <source>
        <dbReference type="EMBL" id="ASU34832.1"/>
    </source>
</evidence>
<proteinExistence type="predicted"/>
<accession>A0A223NY97</accession>
<name>A0A223NY97_9SPHI</name>
<protein>
    <submittedName>
        <fullName evidence="1">Uncharacterized protein</fullName>
    </submittedName>
</protein>
<sequence>MNYFPNTFTQYGIGVKDRYIQNSLQPMISQLLYAQPDNEDEQILTEMLKKVKNRIADIM</sequence>
<evidence type="ECO:0000313" key="2">
    <source>
        <dbReference type="Proteomes" id="UP000215002"/>
    </source>
</evidence>
<dbReference type="KEGG" id="muc:MuYL_2945"/>
<organism evidence="1 2">
    <name type="scientific">Mucilaginibacter xinganensis</name>
    <dbReference type="NCBI Taxonomy" id="1234841"/>
    <lineage>
        <taxon>Bacteria</taxon>
        <taxon>Pseudomonadati</taxon>
        <taxon>Bacteroidota</taxon>
        <taxon>Sphingobacteriia</taxon>
        <taxon>Sphingobacteriales</taxon>
        <taxon>Sphingobacteriaceae</taxon>
        <taxon>Mucilaginibacter</taxon>
    </lineage>
</organism>
<dbReference type="AlphaFoldDB" id="A0A223NY97"/>
<dbReference type="Proteomes" id="UP000215002">
    <property type="component" value="Chromosome"/>
</dbReference>
<gene>
    <name evidence="1" type="ORF">MuYL_2945</name>
</gene>
<reference evidence="1 2" key="1">
    <citation type="submission" date="2017-08" db="EMBL/GenBank/DDBJ databases">
        <title>Complete genome sequence of Mucilaginibacter sp. strain BJC16-A31.</title>
        <authorList>
            <consortium name="Henan University of Science and Technology"/>
            <person name="You X."/>
        </authorList>
    </citation>
    <scope>NUCLEOTIDE SEQUENCE [LARGE SCALE GENOMIC DNA]</scope>
    <source>
        <strain evidence="1 2">BJC16-A31</strain>
    </source>
</reference>